<dbReference type="Pfam" id="PF03816">
    <property type="entry name" value="LytR_cpsA_psr"/>
    <property type="match status" value="1"/>
</dbReference>
<sequence length="343" mass="39754">MNLSEKTCLCSENVNKKRSFRNFIKTFSVSFLIIILLIPMFYTLYLYNQLNKITVKPICKSDKALGIEPSTQNNPIQNSIINIALLGTDRRKKSELGRSDTIIIATLDFKHKDLKLSSIMRDSYVKIDNHGFNKLTHAYVYGGPELTLNTINANFNLDIRDYISVDFFNLKELIDIVGGVNIDIKESEICSLNKNMAELARIEKVSYNRIENSGIQRLDGNQALAYARIRNVGNGDYERTLRQRKILTELFTEMTCRNPSEYAYIVSQIFPMIETSMTKRDIIKYGSQVLRSNIKCFKQTRFPVNNNFIEKRIHGVEYIVPDMDKTIIQLHQFIFEDIYPEEH</sequence>
<dbReference type="OrthoDB" id="9782542at2"/>
<keyword evidence="2" id="KW-0472">Membrane</keyword>
<feature type="domain" description="Cell envelope-related transcriptional attenuator" evidence="3">
    <location>
        <begin position="98"/>
        <end position="254"/>
    </location>
</feature>
<dbReference type="Proteomes" id="UP000190080">
    <property type="component" value="Unassembled WGS sequence"/>
</dbReference>
<feature type="transmembrane region" description="Helical" evidence="2">
    <location>
        <begin position="26"/>
        <end position="47"/>
    </location>
</feature>
<dbReference type="EMBL" id="MZGV01000001">
    <property type="protein sequence ID" value="OPJ65038.1"/>
    <property type="molecule type" value="Genomic_DNA"/>
</dbReference>
<dbReference type="PANTHER" id="PTHR33392">
    <property type="entry name" value="POLYISOPRENYL-TEICHOIC ACID--PEPTIDOGLYCAN TEICHOIC ACID TRANSFERASE TAGU"/>
    <property type="match status" value="1"/>
</dbReference>
<comment type="similarity">
    <text evidence="1">Belongs to the LytR/CpsA/Psr (LCP) family.</text>
</comment>
<evidence type="ECO:0000313" key="4">
    <source>
        <dbReference type="EMBL" id="OPJ65038.1"/>
    </source>
</evidence>
<dbReference type="NCBIfam" id="TIGR00350">
    <property type="entry name" value="lytR_cpsA_psr"/>
    <property type="match status" value="1"/>
</dbReference>
<dbReference type="InterPro" id="IPR004474">
    <property type="entry name" value="LytR_CpsA_psr"/>
</dbReference>
<name>A0A1V4IY95_9CLOT</name>
<evidence type="ECO:0000259" key="3">
    <source>
        <dbReference type="Pfam" id="PF03816"/>
    </source>
</evidence>
<dbReference type="InterPro" id="IPR050922">
    <property type="entry name" value="LytR/CpsA/Psr_CW_biosynth"/>
</dbReference>
<organism evidence="4 5">
    <name type="scientific">Clostridium oryzae</name>
    <dbReference type="NCBI Taxonomy" id="1450648"/>
    <lineage>
        <taxon>Bacteria</taxon>
        <taxon>Bacillati</taxon>
        <taxon>Bacillota</taxon>
        <taxon>Clostridia</taxon>
        <taxon>Eubacteriales</taxon>
        <taxon>Clostridiaceae</taxon>
        <taxon>Clostridium</taxon>
    </lineage>
</organism>
<evidence type="ECO:0000256" key="2">
    <source>
        <dbReference type="SAM" id="Phobius"/>
    </source>
</evidence>
<keyword evidence="2" id="KW-0812">Transmembrane</keyword>
<dbReference type="PANTHER" id="PTHR33392:SF6">
    <property type="entry name" value="POLYISOPRENYL-TEICHOIC ACID--PEPTIDOGLYCAN TEICHOIC ACID TRANSFERASE TAGU"/>
    <property type="match status" value="1"/>
</dbReference>
<reference evidence="4 5" key="1">
    <citation type="submission" date="2017-03" db="EMBL/GenBank/DDBJ databases">
        <title>Genome sequence of Clostridium oryzae DSM 28571.</title>
        <authorList>
            <person name="Poehlein A."/>
            <person name="Daniel R."/>
        </authorList>
    </citation>
    <scope>NUCLEOTIDE SEQUENCE [LARGE SCALE GENOMIC DNA]</scope>
    <source>
        <strain evidence="4 5">DSM 28571</strain>
    </source>
</reference>
<keyword evidence="2" id="KW-1133">Transmembrane helix</keyword>
<dbReference type="RefSeq" id="WP_079421564.1">
    <property type="nucleotide sequence ID" value="NZ_MZGV01000001.1"/>
</dbReference>
<keyword evidence="5" id="KW-1185">Reference proteome</keyword>
<dbReference type="AlphaFoldDB" id="A0A1V4IY95"/>
<dbReference type="Gene3D" id="3.40.630.190">
    <property type="entry name" value="LCP protein"/>
    <property type="match status" value="1"/>
</dbReference>
<dbReference type="STRING" id="1450648.CLORY_00380"/>
<proteinExistence type="inferred from homology"/>
<gene>
    <name evidence="4" type="primary">msrR_1</name>
    <name evidence="4" type="ORF">CLORY_00380</name>
</gene>
<accession>A0A1V4IY95</accession>
<evidence type="ECO:0000313" key="5">
    <source>
        <dbReference type="Proteomes" id="UP000190080"/>
    </source>
</evidence>
<evidence type="ECO:0000256" key="1">
    <source>
        <dbReference type="ARBA" id="ARBA00006068"/>
    </source>
</evidence>
<comment type="caution">
    <text evidence="4">The sequence shown here is derived from an EMBL/GenBank/DDBJ whole genome shotgun (WGS) entry which is preliminary data.</text>
</comment>
<protein>
    <submittedName>
        <fullName evidence="4">Regulatory protein MsrR</fullName>
    </submittedName>
</protein>